<keyword evidence="1 4" id="KW-0489">Methyltransferase</keyword>
<dbReference type="RefSeq" id="WP_226582226.1">
    <property type="nucleotide sequence ID" value="NZ_BLAY01000046.1"/>
</dbReference>
<evidence type="ECO:0000256" key="5">
    <source>
        <dbReference type="PROSITE-ProRule" id="PRU10015"/>
    </source>
</evidence>
<reference evidence="7" key="1">
    <citation type="submission" date="2019-10" db="EMBL/GenBank/DDBJ databases">
        <title>Draft genome sequece of Microseira wollei NIES-4236.</title>
        <authorList>
            <person name="Yamaguchi H."/>
            <person name="Suzuki S."/>
            <person name="Kawachi M."/>
        </authorList>
    </citation>
    <scope>NUCLEOTIDE SEQUENCE</scope>
    <source>
        <strain evidence="7">NIES-4236</strain>
    </source>
</reference>
<sequence>MSRNFPILTLNIEDLDERGYGIAQHGNKIVQVLNALPGETVEAQIFRRKKGGLQGVATQILQASNLRVAPREDHFLCCSPWQILDFEAENQIKVSSLKKFYQAEQIDLPDFDIICLPDQTWNYRNKAEFSFYSDDTEQLNLAFFGRDSRSKYPHTGCVLMAEPINIVGRRFLDFLNDRKIQARQLKSLILRYCYAQNKVVACLFFKDENLQFDPEELSSVLDEVLQGVSIIYSTHKSPAPVVTEIRHQLGCLELTESIYNVNLTYNWDNFFQINPPVFELAAKDLVEQIKATPDFSNLPVVEMYAGIGTLGLLVAPLVPKVLAVELTPGSQERAIRNAAQNRVGNFEFIESLAEESVSAIASNQILILDPPRVGLHDKVIKKIIAESPKHIVYLSCNPKTQAANYAALQEKYKIRWMRAYNFYPHTPHSESLLVLDKR</sequence>
<keyword evidence="2 4" id="KW-0808">Transferase</keyword>
<dbReference type="Proteomes" id="UP001050975">
    <property type="component" value="Unassembled WGS sequence"/>
</dbReference>
<proteinExistence type="inferred from homology"/>
<comment type="similarity">
    <text evidence="4">Belongs to the class I-like SAM-binding methyltransferase superfamily. RNA M5U methyltransferase family.</text>
</comment>
<feature type="binding site" evidence="4">
    <location>
        <position position="325"/>
    </location>
    <ligand>
        <name>S-adenosyl-L-methionine</name>
        <dbReference type="ChEBI" id="CHEBI:59789"/>
    </ligand>
</feature>
<feature type="binding site" evidence="4">
    <location>
        <position position="304"/>
    </location>
    <ligand>
        <name>S-adenosyl-L-methionine</name>
        <dbReference type="ChEBI" id="CHEBI:59789"/>
    </ligand>
</feature>
<feature type="active site" evidence="5">
    <location>
        <position position="396"/>
    </location>
</feature>
<keyword evidence="8" id="KW-1185">Reference proteome</keyword>
<dbReference type="PANTHER" id="PTHR11061">
    <property type="entry name" value="RNA M5U METHYLTRANSFERASE"/>
    <property type="match status" value="1"/>
</dbReference>
<evidence type="ECO:0000313" key="8">
    <source>
        <dbReference type="Proteomes" id="UP001050975"/>
    </source>
</evidence>
<organism evidence="7 8">
    <name type="scientific">Microseira wollei NIES-4236</name>
    <dbReference type="NCBI Taxonomy" id="2530354"/>
    <lineage>
        <taxon>Bacteria</taxon>
        <taxon>Bacillati</taxon>
        <taxon>Cyanobacteriota</taxon>
        <taxon>Cyanophyceae</taxon>
        <taxon>Oscillatoriophycideae</taxon>
        <taxon>Aerosakkonematales</taxon>
        <taxon>Aerosakkonemataceae</taxon>
        <taxon>Microseira</taxon>
    </lineage>
</organism>
<evidence type="ECO:0000256" key="2">
    <source>
        <dbReference type="ARBA" id="ARBA00022679"/>
    </source>
</evidence>
<dbReference type="GO" id="GO:0032259">
    <property type="term" value="P:methylation"/>
    <property type="evidence" value="ECO:0007669"/>
    <property type="project" value="UniProtKB-KW"/>
</dbReference>
<name>A0AAV3XGC6_9CYAN</name>
<dbReference type="InterPro" id="IPR030390">
    <property type="entry name" value="MeTrfase_TrmA_AS"/>
</dbReference>
<dbReference type="GO" id="GO:0006396">
    <property type="term" value="P:RNA processing"/>
    <property type="evidence" value="ECO:0007669"/>
    <property type="project" value="InterPro"/>
</dbReference>
<dbReference type="SUPFAM" id="SSF53335">
    <property type="entry name" value="S-adenosyl-L-methionine-dependent methyltransferases"/>
    <property type="match status" value="1"/>
</dbReference>
<dbReference type="CDD" id="cd02440">
    <property type="entry name" value="AdoMet_MTases"/>
    <property type="match status" value="1"/>
</dbReference>
<comment type="caution">
    <text evidence="7">The sequence shown here is derived from an EMBL/GenBank/DDBJ whole genome shotgun (WGS) entry which is preliminary data.</text>
</comment>
<dbReference type="InterPro" id="IPR002792">
    <property type="entry name" value="TRAM_dom"/>
</dbReference>
<evidence type="ECO:0000256" key="1">
    <source>
        <dbReference type="ARBA" id="ARBA00022603"/>
    </source>
</evidence>
<evidence type="ECO:0000256" key="4">
    <source>
        <dbReference type="PROSITE-ProRule" id="PRU01024"/>
    </source>
</evidence>
<dbReference type="InterPro" id="IPR012340">
    <property type="entry name" value="NA-bd_OB-fold"/>
</dbReference>
<feature type="binding site" evidence="4">
    <location>
        <position position="272"/>
    </location>
    <ligand>
        <name>S-adenosyl-L-methionine</name>
        <dbReference type="ChEBI" id="CHEBI:59789"/>
    </ligand>
</feature>
<dbReference type="EMBL" id="BLAY01000046">
    <property type="protein sequence ID" value="GET38517.1"/>
    <property type="molecule type" value="Genomic_DNA"/>
</dbReference>
<dbReference type="InterPro" id="IPR010280">
    <property type="entry name" value="U5_MeTrfase_fam"/>
</dbReference>
<dbReference type="AlphaFoldDB" id="A0AAV3XGC6"/>
<accession>A0AAV3XGC6</accession>
<dbReference type="PROSITE" id="PS01230">
    <property type="entry name" value="TRMA_1"/>
    <property type="match status" value="1"/>
</dbReference>
<feature type="domain" description="TRAM" evidence="6">
    <location>
        <begin position="1"/>
        <end position="59"/>
    </location>
</feature>
<dbReference type="Gene3D" id="3.40.50.150">
    <property type="entry name" value="Vaccinia Virus protein VP39"/>
    <property type="match status" value="1"/>
</dbReference>
<evidence type="ECO:0000313" key="7">
    <source>
        <dbReference type="EMBL" id="GET38517.1"/>
    </source>
</evidence>
<protein>
    <submittedName>
        <fullName evidence="7">23S rRNA (Uracil-5-)-methyltransferase RumA</fullName>
    </submittedName>
</protein>
<feature type="binding site" evidence="4">
    <location>
        <position position="369"/>
    </location>
    <ligand>
        <name>S-adenosyl-L-methionine</name>
        <dbReference type="ChEBI" id="CHEBI:59789"/>
    </ligand>
</feature>
<dbReference type="GO" id="GO:0008173">
    <property type="term" value="F:RNA methyltransferase activity"/>
    <property type="evidence" value="ECO:0007669"/>
    <property type="project" value="InterPro"/>
</dbReference>
<evidence type="ECO:0000259" key="6">
    <source>
        <dbReference type="PROSITE" id="PS50926"/>
    </source>
</evidence>
<feature type="active site" description="Nucleophile" evidence="4">
    <location>
        <position position="396"/>
    </location>
</feature>
<dbReference type="Pfam" id="PF05958">
    <property type="entry name" value="tRNA_U5-meth_tr"/>
    <property type="match status" value="1"/>
</dbReference>
<dbReference type="InterPro" id="IPR029063">
    <property type="entry name" value="SAM-dependent_MTases_sf"/>
</dbReference>
<dbReference type="Gene3D" id="2.40.50.1070">
    <property type="match status" value="1"/>
</dbReference>
<dbReference type="Gene3D" id="2.40.50.140">
    <property type="entry name" value="Nucleic acid-binding proteins"/>
    <property type="match status" value="1"/>
</dbReference>
<dbReference type="NCBIfam" id="TIGR00479">
    <property type="entry name" value="rumA"/>
    <property type="match status" value="1"/>
</dbReference>
<dbReference type="SUPFAM" id="SSF50249">
    <property type="entry name" value="Nucleic acid-binding proteins"/>
    <property type="match status" value="1"/>
</dbReference>
<dbReference type="PANTHER" id="PTHR11061:SF30">
    <property type="entry name" value="TRNA (URACIL(54)-C(5))-METHYLTRANSFERASE"/>
    <property type="match status" value="1"/>
</dbReference>
<evidence type="ECO:0000256" key="3">
    <source>
        <dbReference type="ARBA" id="ARBA00022691"/>
    </source>
</evidence>
<dbReference type="PROSITE" id="PS51687">
    <property type="entry name" value="SAM_MT_RNA_M5U"/>
    <property type="match status" value="1"/>
</dbReference>
<dbReference type="PROSITE" id="PS50926">
    <property type="entry name" value="TRAM"/>
    <property type="match status" value="1"/>
</dbReference>
<gene>
    <name evidence="7" type="ORF">MiSe_32750</name>
</gene>
<keyword evidence="3 4" id="KW-0949">S-adenosyl-L-methionine</keyword>